<gene>
    <name evidence="6" type="ORF">VSU01S_07480</name>
</gene>
<dbReference type="GO" id="GO:0003677">
    <property type="term" value="F:DNA binding"/>
    <property type="evidence" value="ECO:0007669"/>
    <property type="project" value="UniProtKB-KW"/>
</dbReference>
<dbReference type="GO" id="GO:0015074">
    <property type="term" value="P:DNA integration"/>
    <property type="evidence" value="ECO:0007669"/>
    <property type="project" value="UniProtKB-KW"/>
</dbReference>
<dbReference type="EMBL" id="BJXK01000003">
    <property type="protein sequence ID" value="GEM78503.1"/>
    <property type="molecule type" value="Genomic_DNA"/>
</dbReference>
<evidence type="ECO:0000313" key="6">
    <source>
        <dbReference type="EMBL" id="GEM78503.1"/>
    </source>
</evidence>
<comment type="similarity">
    <text evidence="1">Belongs to the 'phage' integrase family.</text>
</comment>
<dbReference type="OrthoDB" id="9795573at2"/>
<dbReference type="InterPro" id="IPR013762">
    <property type="entry name" value="Integrase-like_cat_sf"/>
</dbReference>
<evidence type="ECO:0000256" key="3">
    <source>
        <dbReference type="ARBA" id="ARBA00023125"/>
    </source>
</evidence>
<organism evidence="6 7">
    <name type="scientific">Vibrio superstes NBRC 103154</name>
    <dbReference type="NCBI Taxonomy" id="1219062"/>
    <lineage>
        <taxon>Bacteria</taxon>
        <taxon>Pseudomonadati</taxon>
        <taxon>Pseudomonadota</taxon>
        <taxon>Gammaproteobacteria</taxon>
        <taxon>Vibrionales</taxon>
        <taxon>Vibrionaceae</taxon>
        <taxon>Vibrio</taxon>
    </lineage>
</organism>
<dbReference type="InterPro" id="IPR025166">
    <property type="entry name" value="Integrase_DNA_bind_dom"/>
</dbReference>
<sequence length="423" mass="49256">MFTAKYLQSLEPKKNPYYVTDKTQERGTGRLVVQVLPRGRKSFKFRYFHQENASYIAIGDFPATTLHQARQRKQHYSKLLSEGKDPKIEIEKEASRKQQLIDQENQNGSIKELLDSQAEHKKRNNKRNYEKELGFVEGELYKFIDPETKANKITPQDLIPMLASMINRGAVSKANKVRSILHAAFGYGMNHDNDPANFHENMPTRFQLLSNPVSAIPVQTAADKPGDHFLSFDELFKLLDDMDHRFDDLRLRQTTRNLIKVCLYTGGQRPYEICNTLWTDIDWELKIITVRPEIFKTNVAHVIPLTETVLEILKQMKSNSQSLYVFNKHNTLDEPTPTNTLAQAITYYRNVTDINHFTARDFRRTFKTLGGNLSITKEHRDRIQGHAFGDVSSKHYDRYEYLKEKREGLVKWENVLNRVTPFD</sequence>
<reference evidence="6 7" key="1">
    <citation type="submission" date="2019-07" db="EMBL/GenBank/DDBJ databases">
        <title>Whole genome shotgun sequence of Vibrio superstes NBRC 103154.</title>
        <authorList>
            <person name="Hosoyama A."/>
            <person name="Uohara A."/>
            <person name="Ohji S."/>
            <person name="Ichikawa N."/>
        </authorList>
    </citation>
    <scope>NUCLEOTIDE SEQUENCE [LARGE SCALE GENOMIC DNA]</scope>
    <source>
        <strain evidence="6 7">NBRC 103154</strain>
    </source>
</reference>
<accession>A0A511QMF8</accession>
<dbReference type="InterPro" id="IPR038488">
    <property type="entry name" value="Integrase_DNA-bd_sf"/>
</dbReference>
<protein>
    <submittedName>
        <fullName evidence="6">Integrase</fullName>
    </submittedName>
</protein>
<name>A0A511QMF8_9VIBR</name>
<dbReference type="Gene3D" id="1.10.443.10">
    <property type="entry name" value="Intergrase catalytic core"/>
    <property type="match status" value="1"/>
</dbReference>
<keyword evidence="2" id="KW-0229">DNA integration</keyword>
<dbReference type="CDD" id="cd00801">
    <property type="entry name" value="INT_P4_C"/>
    <property type="match status" value="1"/>
</dbReference>
<dbReference type="InterPro" id="IPR010998">
    <property type="entry name" value="Integrase_recombinase_N"/>
</dbReference>
<evidence type="ECO:0000313" key="7">
    <source>
        <dbReference type="Proteomes" id="UP000321113"/>
    </source>
</evidence>
<comment type="caution">
    <text evidence="6">The sequence shown here is derived from an EMBL/GenBank/DDBJ whole genome shotgun (WGS) entry which is preliminary data.</text>
</comment>
<dbReference type="InterPro" id="IPR050808">
    <property type="entry name" value="Phage_Integrase"/>
</dbReference>
<dbReference type="Pfam" id="PF00589">
    <property type="entry name" value="Phage_integrase"/>
    <property type="match status" value="1"/>
</dbReference>
<dbReference type="RefSeq" id="WP_119010966.1">
    <property type="nucleotide sequence ID" value="NZ_BJXK01000003.1"/>
</dbReference>
<dbReference type="PROSITE" id="PS51898">
    <property type="entry name" value="TYR_RECOMBINASE"/>
    <property type="match status" value="1"/>
</dbReference>
<dbReference type="Proteomes" id="UP000321113">
    <property type="component" value="Unassembled WGS sequence"/>
</dbReference>
<dbReference type="GO" id="GO:0006310">
    <property type="term" value="P:DNA recombination"/>
    <property type="evidence" value="ECO:0007669"/>
    <property type="project" value="UniProtKB-KW"/>
</dbReference>
<dbReference type="InterPro" id="IPR011010">
    <property type="entry name" value="DNA_brk_join_enz"/>
</dbReference>
<evidence type="ECO:0000259" key="5">
    <source>
        <dbReference type="PROSITE" id="PS51898"/>
    </source>
</evidence>
<dbReference type="PANTHER" id="PTHR30629:SF2">
    <property type="entry name" value="PROPHAGE INTEGRASE INTS-RELATED"/>
    <property type="match status" value="1"/>
</dbReference>
<keyword evidence="3" id="KW-0238">DNA-binding</keyword>
<dbReference type="Gene3D" id="3.30.160.390">
    <property type="entry name" value="Integrase, DNA-binding domain"/>
    <property type="match status" value="1"/>
</dbReference>
<dbReference type="PANTHER" id="PTHR30629">
    <property type="entry name" value="PROPHAGE INTEGRASE"/>
    <property type="match status" value="1"/>
</dbReference>
<feature type="domain" description="Tyr recombinase" evidence="5">
    <location>
        <begin position="225"/>
        <end position="410"/>
    </location>
</feature>
<evidence type="ECO:0000256" key="2">
    <source>
        <dbReference type="ARBA" id="ARBA00022908"/>
    </source>
</evidence>
<evidence type="ECO:0000256" key="1">
    <source>
        <dbReference type="ARBA" id="ARBA00008857"/>
    </source>
</evidence>
<keyword evidence="7" id="KW-1185">Reference proteome</keyword>
<dbReference type="Gene3D" id="1.10.150.130">
    <property type="match status" value="1"/>
</dbReference>
<dbReference type="AlphaFoldDB" id="A0A511QMF8"/>
<dbReference type="SUPFAM" id="SSF56349">
    <property type="entry name" value="DNA breaking-rejoining enzymes"/>
    <property type="match status" value="1"/>
</dbReference>
<dbReference type="Pfam" id="PF13356">
    <property type="entry name" value="Arm-DNA-bind_3"/>
    <property type="match status" value="1"/>
</dbReference>
<keyword evidence="4" id="KW-0233">DNA recombination</keyword>
<evidence type="ECO:0000256" key="4">
    <source>
        <dbReference type="ARBA" id="ARBA00023172"/>
    </source>
</evidence>
<dbReference type="InterPro" id="IPR002104">
    <property type="entry name" value="Integrase_catalytic"/>
</dbReference>
<proteinExistence type="inferred from homology"/>